<feature type="region of interest" description="Disordered" evidence="3">
    <location>
        <begin position="242"/>
        <end position="273"/>
    </location>
</feature>
<dbReference type="Proteomes" id="UP001589789">
    <property type="component" value="Unassembled WGS sequence"/>
</dbReference>
<dbReference type="InterPro" id="IPR009057">
    <property type="entry name" value="Homeodomain-like_sf"/>
</dbReference>
<comment type="caution">
    <text evidence="5">The sequence shown here is derived from an EMBL/GenBank/DDBJ whole genome shotgun (WGS) entry which is preliminary data.</text>
</comment>
<dbReference type="RefSeq" id="WP_377049525.1">
    <property type="nucleotide sequence ID" value="NZ_JBHLVZ010000005.1"/>
</dbReference>
<dbReference type="PRINTS" id="PR00455">
    <property type="entry name" value="HTHTETR"/>
</dbReference>
<keyword evidence="6" id="KW-1185">Reference proteome</keyword>
<protein>
    <submittedName>
        <fullName evidence="5">TetR/AcrR family transcriptional regulator</fullName>
    </submittedName>
</protein>
<evidence type="ECO:0000313" key="5">
    <source>
        <dbReference type="EMBL" id="MFC0385377.1"/>
    </source>
</evidence>
<keyword evidence="1 2" id="KW-0238">DNA-binding</keyword>
<dbReference type="InterPro" id="IPR001647">
    <property type="entry name" value="HTH_TetR"/>
</dbReference>
<proteinExistence type="predicted"/>
<sequence>MSDTTEDGPRRAAGAPPGRRPNGLARERAIVTAATDLFAEIGLDATTRDLAARLGITQPLLYRYFDSKEALVERVLAEALSGDWKPGWDRALGERAVPLRERLIAFYADYLDEVLTYRRVRLALFSGLKGLGEGLFQDLRARILDRVLRESRCAFSLPEAAGARDAELVRALHDSIFCLALRRHVHGWSPAWGMREMVAQRVDTFLEGAAVGMARPVCGEAPDTELAGPPLSTGGLLWAAAPDRDRDRAPRGAATRAAMVWEKNEATPQRAHD</sequence>
<feature type="compositionally biased region" description="Low complexity" evidence="3">
    <location>
        <begin position="11"/>
        <end position="23"/>
    </location>
</feature>
<dbReference type="Gene3D" id="1.10.357.10">
    <property type="entry name" value="Tetracycline Repressor, domain 2"/>
    <property type="match status" value="1"/>
</dbReference>
<dbReference type="PROSITE" id="PS50977">
    <property type="entry name" value="HTH_TETR_2"/>
    <property type="match status" value="1"/>
</dbReference>
<evidence type="ECO:0000256" key="3">
    <source>
        <dbReference type="SAM" id="MobiDB-lite"/>
    </source>
</evidence>
<reference evidence="5 6" key="1">
    <citation type="submission" date="2024-09" db="EMBL/GenBank/DDBJ databases">
        <authorList>
            <person name="Sun Q."/>
            <person name="Mori K."/>
        </authorList>
    </citation>
    <scope>NUCLEOTIDE SEQUENCE [LARGE SCALE GENOMIC DNA]</scope>
    <source>
        <strain evidence="5 6">CCM 7468</strain>
    </source>
</reference>
<dbReference type="PANTHER" id="PTHR30055">
    <property type="entry name" value="HTH-TYPE TRANSCRIPTIONAL REGULATOR RUTR"/>
    <property type="match status" value="1"/>
</dbReference>
<evidence type="ECO:0000259" key="4">
    <source>
        <dbReference type="PROSITE" id="PS50977"/>
    </source>
</evidence>
<evidence type="ECO:0000313" key="6">
    <source>
        <dbReference type="Proteomes" id="UP001589789"/>
    </source>
</evidence>
<evidence type="ECO:0000256" key="1">
    <source>
        <dbReference type="ARBA" id="ARBA00023125"/>
    </source>
</evidence>
<dbReference type="EMBL" id="JBHLVZ010000005">
    <property type="protein sequence ID" value="MFC0385377.1"/>
    <property type="molecule type" value="Genomic_DNA"/>
</dbReference>
<dbReference type="InterPro" id="IPR023772">
    <property type="entry name" value="DNA-bd_HTH_TetR-type_CS"/>
</dbReference>
<feature type="domain" description="HTH tetR-type" evidence="4">
    <location>
        <begin position="24"/>
        <end position="83"/>
    </location>
</feature>
<organism evidence="5 6">
    <name type="scientific">Muricoccus vinaceus</name>
    <dbReference type="NCBI Taxonomy" id="424704"/>
    <lineage>
        <taxon>Bacteria</taxon>
        <taxon>Pseudomonadati</taxon>
        <taxon>Pseudomonadota</taxon>
        <taxon>Alphaproteobacteria</taxon>
        <taxon>Acetobacterales</taxon>
        <taxon>Roseomonadaceae</taxon>
        <taxon>Muricoccus</taxon>
    </lineage>
</organism>
<dbReference type="Pfam" id="PF00440">
    <property type="entry name" value="TetR_N"/>
    <property type="match status" value="1"/>
</dbReference>
<feature type="compositionally biased region" description="Basic and acidic residues" evidence="3">
    <location>
        <begin position="262"/>
        <end position="273"/>
    </location>
</feature>
<dbReference type="InterPro" id="IPR050109">
    <property type="entry name" value="HTH-type_TetR-like_transc_reg"/>
</dbReference>
<accession>A0ABV6IP60</accession>
<dbReference type="SUPFAM" id="SSF46689">
    <property type="entry name" value="Homeodomain-like"/>
    <property type="match status" value="1"/>
</dbReference>
<feature type="DNA-binding region" description="H-T-H motif" evidence="2">
    <location>
        <begin position="46"/>
        <end position="65"/>
    </location>
</feature>
<dbReference type="PANTHER" id="PTHR30055:SF181">
    <property type="entry name" value="BLR6905 PROTEIN"/>
    <property type="match status" value="1"/>
</dbReference>
<evidence type="ECO:0000256" key="2">
    <source>
        <dbReference type="PROSITE-ProRule" id="PRU00335"/>
    </source>
</evidence>
<dbReference type="PROSITE" id="PS01081">
    <property type="entry name" value="HTH_TETR_1"/>
    <property type="match status" value="1"/>
</dbReference>
<gene>
    <name evidence="5" type="ORF">ACFFIC_07385</name>
</gene>
<feature type="region of interest" description="Disordered" evidence="3">
    <location>
        <begin position="1"/>
        <end position="23"/>
    </location>
</feature>
<name>A0ABV6IP60_9PROT</name>